<protein>
    <recommendedName>
        <fullName evidence="11">G-protein coupled receptors family 1 profile domain-containing protein</fullName>
    </recommendedName>
</protein>
<feature type="transmembrane region" description="Helical" evidence="9">
    <location>
        <begin position="50"/>
        <end position="76"/>
    </location>
</feature>
<evidence type="ECO:0000256" key="3">
    <source>
        <dbReference type="ARBA" id="ARBA00022692"/>
    </source>
</evidence>
<evidence type="ECO:0000259" key="11">
    <source>
        <dbReference type="PROSITE" id="PS50262"/>
    </source>
</evidence>
<feature type="domain" description="G-protein coupled receptors family 1 profile" evidence="11">
    <location>
        <begin position="1"/>
        <end position="110"/>
    </location>
</feature>
<name>A0ABD1F0I7_HYPHA</name>
<dbReference type="PANTHER" id="PTHR24243:SF208">
    <property type="entry name" value="PYROKININ-1 RECEPTOR"/>
    <property type="match status" value="1"/>
</dbReference>
<organism evidence="12 13">
    <name type="scientific">Hypothenemus hampei</name>
    <name type="common">Coffee berry borer</name>
    <dbReference type="NCBI Taxonomy" id="57062"/>
    <lineage>
        <taxon>Eukaryota</taxon>
        <taxon>Metazoa</taxon>
        <taxon>Ecdysozoa</taxon>
        <taxon>Arthropoda</taxon>
        <taxon>Hexapoda</taxon>
        <taxon>Insecta</taxon>
        <taxon>Pterygota</taxon>
        <taxon>Neoptera</taxon>
        <taxon>Endopterygota</taxon>
        <taxon>Coleoptera</taxon>
        <taxon>Polyphaga</taxon>
        <taxon>Cucujiformia</taxon>
        <taxon>Curculionidae</taxon>
        <taxon>Scolytinae</taxon>
        <taxon>Hypothenemus</taxon>
    </lineage>
</organism>
<evidence type="ECO:0000256" key="6">
    <source>
        <dbReference type="ARBA" id="ARBA00023136"/>
    </source>
</evidence>
<comment type="similarity">
    <text evidence="2">Belongs to the G-protein coupled receptor 1 family.</text>
</comment>
<dbReference type="Proteomes" id="UP001566132">
    <property type="component" value="Unassembled WGS sequence"/>
</dbReference>
<dbReference type="AlphaFoldDB" id="A0ABD1F0I7"/>
<evidence type="ECO:0000313" key="12">
    <source>
        <dbReference type="EMBL" id="KAL1506813.1"/>
    </source>
</evidence>
<keyword evidence="8" id="KW-0807">Transducer</keyword>
<keyword evidence="13" id="KW-1185">Reference proteome</keyword>
<dbReference type="InterPro" id="IPR017452">
    <property type="entry name" value="GPCR_Rhodpsn_7TM"/>
</dbReference>
<dbReference type="InterPro" id="IPR000276">
    <property type="entry name" value="GPCR_Rhodpsn"/>
</dbReference>
<evidence type="ECO:0000256" key="1">
    <source>
        <dbReference type="ARBA" id="ARBA00004141"/>
    </source>
</evidence>
<dbReference type="SUPFAM" id="SSF81321">
    <property type="entry name" value="Family A G protein-coupled receptor-like"/>
    <property type="match status" value="1"/>
</dbReference>
<dbReference type="PANTHER" id="PTHR24243">
    <property type="entry name" value="G-PROTEIN COUPLED RECEPTOR"/>
    <property type="match status" value="1"/>
</dbReference>
<evidence type="ECO:0000256" key="5">
    <source>
        <dbReference type="ARBA" id="ARBA00023040"/>
    </source>
</evidence>
<proteinExistence type="inferred from homology"/>
<reference evidence="12 13" key="1">
    <citation type="submission" date="2024-05" db="EMBL/GenBank/DDBJ databases">
        <title>Genetic variation in Jamaican populations of the coffee berry borer (Hypothenemus hampei).</title>
        <authorList>
            <person name="Errbii M."/>
            <person name="Myrie A."/>
        </authorList>
    </citation>
    <scope>NUCLEOTIDE SEQUENCE [LARGE SCALE GENOMIC DNA]</scope>
    <source>
        <strain evidence="12">JA-Hopewell-2020-01-JO</strain>
        <tissue evidence="12">Whole body</tissue>
    </source>
</reference>
<accession>A0ABD1F0I7</accession>
<keyword evidence="3 9" id="KW-0812">Transmembrane</keyword>
<keyword evidence="5" id="KW-0297">G-protein coupled receptor</keyword>
<keyword evidence="4 9" id="KW-1133">Transmembrane helix</keyword>
<dbReference type="GO" id="GO:0004930">
    <property type="term" value="F:G protein-coupled receptor activity"/>
    <property type="evidence" value="ECO:0007669"/>
    <property type="project" value="UniProtKB-KW"/>
</dbReference>
<dbReference type="PROSITE" id="PS50262">
    <property type="entry name" value="G_PROTEIN_RECEP_F1_2"/>
    <property type="match status" value="1"/>
</dbReference>
<comment type="subcellular location">
    <subcellularLocation>
        <location evidence="1">Membrane</location>
        <topology evidence="1">Multi-pass membrane protein</topology>
    </subcellularLocation>
</comment>
<keyword evidence="6 9" id="KW-0472">Membrane</keyword>
<dbReference type="EMBL" id="JBDJPC010000004">
    <property type="protein sequence ID" value="KAL1506813.1"/>
    <property type="molecule type" value="Genomic_DNA"/>
</dbReference>
<evidence type="ECO:0000256" key="8">
    <source>
        <dbReference type="ARBA" id="ARBA00023224"/>
    </source>
</evidence>
<feature type="chain" id="PRO_5044870192" description="G-protein coupled receptors family 1 profile domain-containing protein" evidence="10">
    <location>
        <begin position="27"/>
        <end position="110"/>
    </location>
</feature>
<sequence length="110" mass="12479">MSKLSRAVKFILLIWLVAICFAIVQALPLKVTGECPLCLPNEPVMNHSFEISTLVFFVAPMTLITVLYILIGTTLGTSNMMKTRNRSTRVHSKSSRKVIKMLVFQKYFEI</sequence>
<comment type="caution">
    <text evidence="12">The sequence shown here is derived from an EMBL/GenBank/DDBJ whole genome shotgun (WGS) entry which is preliminary data.</text>
</comment>
<feature type="signal peptide" evidence="10">
    <location>
        <begin position="1"/>
        <end position="26"/>
    </location>
</feature>
<evidence type="ECO:0000313" key="13">
    <source>
        <dbReference type="Proteomes" id="UP001566132"/>
    </source>
</evidence>
<evidence type="ECO:0000256" key="9">
    <source>
        <dbReference type="SAM" id="Phobius"/>
    </source>
</evidence>
<dbReference type="GO" id="GO:0016020">
    <property type="term" value="C:membrane"/>
    <property type="evidence" value="ECO:0007669"/>
    <property type="project" value="UniProtKB-SubCell"/>
</dbReference>
<keyword evidence="7" id="KW-0675">Receptor</keyword>
<evidence type="ECO:0000256" key="4">
    <source>
        <dbReference type="ARBA" id="ARBA00022989"/>
    </source>
</evidence>
<keyword evidence="10" id="KW-0732">Signal</keyword>
<evidence type="ECO:0000256" key="7">
    <source>
        <dbReference type="ARBA" id="ARBA00023170"/>
    </source>
</evidence>
<dbReference type="Gene3D" id="1.20.1070.10">
    <property type="entry name" value="Rhodopsin 7-helix transmembrane proteins"/>
    <property type="match status" value="1"/>
</dbReference>
<dbReference type="Pfam" id="PF00001">
    <property type="entry name" value="7tm_1"/>
    <property type="match status" value="1"/>
</dbReference>
<gene>
    <name evidence="12" type="ORF">ABEB36_006105</name>
</gene>
<evidence type="ECO:0000256" key="10">
    <source>
        <dbReference type="SAM" id="SignalP"/>
    </source>
</evidence>
<evidence type="ECO:0000256" key="2">
    <source>
        <dbReference type="ARBA" id="ARBA00010663"/>
    </source>
</evidence>